<keyword evidence="6 8" id="KW-1133">Transmembrane helix</keyword>
<comment type="subcellular location">
    <subcellularLocation>
        <location evidence="1">Cell membrane</location>
        <topology evidence="1">Multi-pass membrane protein</topology>
    </subcellularLocation>
</comment>
<evidence type="ECO:0000256" key="6">
    <source>
        <dbReference type="ARBA" id="ARBA00022989"/>
    </source>
</evidence>
<evidence type="ECO:0000256" key="7">
    <source>
        <dbReference type="ARBA" id="ARBA00023136"/>
    </source>
</evidence>
<evidence type="ECO:0000256" key="1">
    <source>
        <dbReference type="ARBA" id="ARBA00004651"/>
    </source>
</evidence>
<dbReference type="GO" id="GO:0005886">
    <property type="term" value="C:plasma membrane"/>
    <property type="evidence" value="ECO:0007669"/>
    <property type="project" value="UniProtKB-SubCell"/>
</dbReference>
<proteinExistence type="predicted"/>
<keyword evidence="3" id="KW-0328">Glycosyltransferase</keyword>
<feature type="transmembrane region" description="Helical" evidence="8">
    <location>
        <begin position="489"/>
        <end position="509"/>
    </location>
</feature>
<dbReference type="GO" id="GO:0016763">
    <property type="term" value="F:pentosyltransferase activity"/>
    <property type="evidence" value="ECO:0007669"/>
    <property type="project" value="TreeGrafter"/>
</dbReference>
<gene>
    <name evidence="10" type="ORF">MNBD_CHLOROFLEXI01-1929</name>
</gene>
<feature type="transmembrane region" description="Helical" evidence="8">
    <location>
        <begin position="159"/>
        <end position="180"/>
    </location>
</feature>
<keyword evidence="2" id="KW-1003">Cell membrane</keyword>
<evidence type="ECO:0000256" key="2">
    <source>
        <dbReference type="ARBA" id="ARBA00022475"/>
    </source>
</evidence>
<feature type="transmembrane region" description="Helical" evidence="8">
    <location>
        <begin position="352"/>
        <end position="370"/>
    </location>
</feature>
<sequence length="818" mass="91344">MNEKRWLRLILGLFILLGVSYALVTPVFEASDELWHYPMIRHLADGNPLPVQVFDPAQAGPWKQQASQPPLYYYLGAALTFWIDASDMETVRWENPHVDNGILTADGNNNLTIHNSEWNPWQGTLLAVRIVRLFSVLLGAVTVYLTYRIGKELAPKRPEIGLGAAALNAFTPMFLFISGAVNNDNLAIPLSSLALLMMIRTVGDRYPVFSNRYSVTDHRSLITDYWKNWLLLGTVIGLALLTKEGTFGLLPLAFGTIFIVNWRKWDAEGRREGAELRGEGFWLGLFKVLGQTAVSFLILLLPIILIAGWWYWRNIVLYGDFLGWNAFIAVLGQRAHPASLAQLWSERWGFMLSYWGLFGGVNVPMPLWIYRVLNGVVVAGVIGFFIFFTAEGADFAAKGAKKKPSLFSVPSVAINLQSLVSTLLNFVADKFVLVICLLFTTAVIVGLVQWATTTWSSQGRLAFTAMSAINVLLVAGLIGWLPRRLGKRLVLLIVGFLFIVATLAPFLWIRPVYAQNQYSAPWLVQQEVNVNFDDKLRLVGFEIGQTAPTPSWGQAVSQQKSSYQPGDTVDVMLEWEVLAPMSRNWSVFVHLTDPVIGVPIAQRDMFLDQGLRPTTLLRPGERIFNYYQLAIPETAVAPADLQLNVGLYDVKSPTFERLPLANEPNRDFITLAHLTLQPAAGELPNPTAVNFEDELQLVGYTLAPRQVAAGETVGLTLYWRAKRPLTTDYTVFAQVVDENTTRWASQDLGQPTSSWTEGEIQTVQLSLTLQPETPAAVYPIIIGLYTVEDGQFNRLQIIAADGRPTDDFLQLTLLRINE</sequence>
<evidence type="ECO:0000256" key="8">
    <source>
        <dbReference type="SAM" id="Phobius"/>
    </source>
</evidence>
<organism evidence="10">
    <name type="scientific">hydrothermal vent metagenome</name>
    <dbReference type="NCBI Taxonomy" id="652676"/>
    <lineage>
        <taxon>unclassified sequences</taxon>
        <taxon>metagenomes</taxon>
        <taxon>ecological metagenomes</taxon>
    </lineage>
</organism>
<feature type="transmembrane region" description="Helical" evidence="8">
    <location>
        <begin position="376"/>
        <end position="397"/>
    </location>
</feature>
<evidence type="ECO:0000256" key="4">
    <source>
        <dbReference type="ARBA" id="ARBA00022679"/>
    </source>
</evidence>
<name>A0A3B0VW04_9ZZZZ</name>
<feature type="domain" description="Glycosyltransferase RgtA/B/C/D-like" evidence="9">
    <location>
        <begin position="131"/>
        <end position="203"/>
    </location>
</feature>
<dbReference type="InterPro" id="IPR050297">
    <property type="entry name" value="LipidA_mod_glycosyltrf_83"/>
</dbReference>
<evidence type="ECO:0000256" key="3">
    <source>
        <dbReference type="ARBA" id="ARBA00022676"/>
    </source>
</evidence>
<dbReference type="PANTHER" id="PTHR33908">
    <property type="entry name" value="MANNOSYLTRANSFERASE YKCB-RELATED"/>
    <property type="match status" value="1"/>
</dbReference>
<feature type="transmembrane region" description="Helical" evidence="8">
    <location>
        <begin position="284"/>
        <end position="309"/>
    </location>
</feature>
<keyword evidence="5 8" id="KW-0812">Transmembrane</keyword>
<feature type="transmembrane region" description="Helical" evidence="8">
    <location>
        <begin position="315"/>
        <end position="332"/>
    </location>
</feature>
<feature type="transmembrane region" description="Helical" evidence="8">
    <location>
        <begin position="463"/>
        <end position="482"/>
    </location>
</feature>
<dbReference type="EMBL" id="UOEU01001057">
    <property type="protein sequence ID" value="VAW43292.1"/>
    <property type="molecule type" value="Genomic_DNA"/>
</dbReference>
<dbReference type="Pfam" id="PF13231">
    <property type="entry name" value="PMT_2"/>
    <property type="match status" value="1"/>
</dbReference>
<keyword evidence="4" id="KW-0808">Transferase</keyword>
<dbReference type="AlphaFoldDB" id="A0A3B0VW04"/>
<evidence type="ECO:0000256" key="5">
    <source>
        <dbReference type="ARBA" id="ARBA00022692"/>
    </source>
</evidence>
<dbReference type="PANTHER" id="PTHR33908:SF11">
    <property type="entry name" value="MEMBRANE PROTEIN"/>
    <property type="match status" value="1"/>
</dbReference>
<dbReference type="InterPro" id="IPR038731">
    <property type="entry name" value="RgtA/B/C-like"/>
</dbReference>
<accession>A0A3B0VW04</accession>
<feature type="transmembrane region" description="Helical" evidence="8">
    <location>
        <begin position="431"/>
        <end position="451"/>
    </location>
</feature>
<protein>
    <recommendedName>
        <fullName evidence="9">Glycosyltransferase RgtA/B/C/D-like domain-containing protein</fullName>
    </recommendedName>
</protein>
<feature type="transmembrane region" description="Helical" evidence="8">
    <location>
        <begin position="186"/>
        <end position="203"/>
    </location>
</feature>
<feature type="transmembrane region" description="Helical" evidence="8">
    <location>
        <begin position="224"/>
        <end position="241"/>
    </location>
</feature>
<dbReference type="GO" id="GO:0008610">
    <property type="term" value="P:lipid biosynthetic process"/>
    <property type="evidence" value="ECO:0007669"/>
    <property type="project" value="UniProtKB-ARBA"/>
</dbReference>
<reference evidence="10" key="1">
    <citation type="submission" date="2018-06" db="EMBL/GenBank/DDBJ databases">
        <authorList>
            <person name="Zhirakovskaya E."/>
        </authorList>
    </citation>
    <scope>NUCLEOTIDE SEQUENCE</scope>
</reference>
<keyword evidence="7 8" id="KW-0472">Membrane</keyword>
<evidence type="ECO:0000259" key="9">
    <source>
        <dbReference type="Pfam" id="PF13231"/>
    </source>
</evidence>
<evidence type="ECO:0000313" key="10">
    <source>
        <dbReference type="EMBL" id="VAW43292.1"/>
    </source>
</evidence>
<feature type="transmembrane region" description="Helical" evidence="8">
    <location>
        <begin position="126"/>
        <end position="147"/>
    </location>
</feature>